<evidence type="ECO:0000256" key="2">
    <source>
        <dbReference type="ARBA" id="ARBA00004651"/>
    </source>
</evidence>
<evidence type="ECO:0000256" key="3">
    <source>
        <dbReference type="ARBA" id="ARBA00012438"/>
    </source>
</evidence>
<dbReference type="InterPro" id="IPR036890">
    <property type="entry name" value="HATPase_C_sf"/>
</dbReference>
<dbReference type="EC" id="2.7.13.3" evidence="3"/>
<keyword evidence="7 14" id="KW-0812">Transmembrane</keyword>
<dbReference type="Pfam" id="PF00512">
    <property type="entry name" value="HisKA"/>
    <property type="match status" value="1"/>
</dbReference>
<dbReference type="InterPro" id="IPR003594">
    <property type="entry name" value="HATPase_dom"/>
</dbReference>
<keyword evidence="18" id="KW-1185">Reference proteome</keyword>
<evidence type="ECO:0000256" key="13">
    <source>
        <dbReference type="ARBA" id="ARBA00023136"/>
    </source>
</evidence>
<keyword evidence="5" id="KW-0597">Phosphoprotein</keyword>
<dbReference type="PROSITE" id="PS50885">
    <property type="entry name" value="HAMP"/>
    <property type="match status" value="1"/>
</dbReference>
<evidence type="ECO:0000256" key="5">
    <source>
        <dbReference type="ARBA" id="ARBA00022553"/>
    </source>
</evidence>
<dbReference type="Pfam" id="PF02518">
    <property type="entry name" value="HATPase_c"/>
    <property type="match status" value="1"/>
</dbReference>
<keyword evidence="6" id="KW-0808">Transferase</keyword>
<feature type="transmembrane region" description="Helical" evidence="14">
    <location>
        <begin position="6"/>
        <end position="27"/>
    </location>
</feature>
<dbReference type="PRINTS" id="PR00344">
    <property type="entry name" value="BCTRLSENSOR"/>
</dbReference>
<evidence type="ECO:0000256" key="9">
    <source>
        <dbReference type="ARBA" id="ARBA00022777"/>
    </source>
</evidence>
<dbReference type="PANTHER" id="PTHR45436">
    <property type="entry name" value="SENSOR HISTIDINE KINASE YKOH"/>
    <property type="match status" value="1"/>
</dbReference>
<name>A0A6N7R3D5_9BACI</name>
<feature type="transmembrane region" description="Helical" evidence="14">
    <location>
        <begin position="159"/>
        <end position="177"/>
    </location>
</feature>
<keyword evidence="12" id="KW-0902">Two-component regulatory system</keyword>
<dbReference type="InterPro" id="IPR004358">
    <property type="entry name" value="Sig_transdc_His_kin-like_C"/>
</dbReference>
<proteinExistence type="predicted"/>
<evidence type="ECO:0000313" key="18">
    <source>
        <dbReference type="Proteomes" id="UP000435187"/>
    </source>
</evidence>
<dbReference type="Proteomes" id="UP000435187">
    <property type="component" value="Unassembled WGS sequence"/>
</dbReference>
<dbReference type="SMART" id="SM00387">
    <property type="entry name" value="HATPase_c"/>
    <property type="match status" value="1"/>
</dbReference>
<keyword evidence="13 14" id="KW-0472">Membrane</keyword>
<feature type="domain" description="HAMP" evidence="16">
    <location>
        <begin position="179"/>
        <end position="231"/>
    </location>
</feature>
<comment type="subcellular location">
    <subcellularLocation>
        <location evidence="2">Cell membrane</location>
        <topology evidence="2">Multi-pass membrane protein</topology>
    </subcellularLocation>
</comment>
<dbReference type="InterPro" id="IPR003661">
    <property type="entry name" value="HisK_dim/P_dom"/>
</dbReference>
<keyword evidence="11 14" id="KW-1133">Transmembrane helix</keyword>
<dbReference type="InterPro" id="IPR003660">
    <property type="entry name" value="HAMP_dom"/>
</dbReference>
<evidence type="ECO:0000313" key="17">
    <source>
        <dbReference type="EMBL" id="MRI67396.1"/>
    </source>
</evidence>
<keyword evidence="8" id="KW-0547">Nucleotide-binding</keyword>
<reference evidence="17 18" key="1">
    <citation type="submission" date="2019-10" db="EMBL/GenBank/DDBJ databases">
        <title>Gracilibacillus salitolerans sp. nov., a moderate halophile isolated from a saline soil in northwest China.</title>
        <authorList>
            <person name="Gan L."/>
        </authorList>
    </citation>
    <scope>NUCLEOTIDE SEQUENCE [LARGE SCALE GENOMIC DNA]</scope>
    <source>
        <strain evidence="17 18">TP2-8</strain>
    </source>
</reference>
<evidence type="ECO:0000256" key="14">
    <source>
        <dbReference type="SAM" id="Phobius"/>
    </source>
</evidence>
<comment type="catalytic activity">
    <reaction evidence="1">
        <text>ATP + protein L-histidine = ADP + protein N-phospho-L-histidine.</text>
        <dbReference type="EC" id="2.7.13.3"/>
    </reaction>
</comment>
<evidence type="ECO:0000259" key="16">
    <source>
        <dbReference type="PROSITE" id="PS50885"/>
    </source>
</evidence>
<keyword evidence="9" id="KW-0418">Kinase</keyword>
<dbReference type="SMART" id="SM00388">
    <property type="entry name" value="HisKA"/>
    <property type="match status" value="1"/>
</dbReference>
<evidence type="ECO:0000256" key="10">
    <source>
        <dbReference type="ARBA" id="ARBA00022840"/>
    </source>
</evidence>
<dbReference type="CDD" id="cd00082">
    <property type="entry name" value="HisKA"/>
    <property type="match status" value="1"/>
</dbReference>
<dbReference type="PROSITE" id="PS50109">
    <property type="entry name" value="HIS_KIN"/>
    <property type="match status" value="1"/>
</dbReference>
<keyword evidence="4" id="KW-1003">Cell membrane</keyword>
<gene>
    <name evidence="17" type="ORF">GH885_13765</name>
</gene>
<dbReference type="SUPFAM" id="SSF55874">
    <property type="entry name" value="ATPase domain of HSP90 chaperone/DNA topoisomerase II/histidine kinase"/>
    <property type="match status" value="1"/>
</dbReference>
<evidence type="ECO:0000256" key="8">
    <source>
        <dbReference type="ARBA" id="ARBA00022741"/>
    </source>
</evidence>
<dbReference type="RefSeq" id="WP_153835986.1">
    <property type="nucleotide sequence ID" value="NZ_JBHUMW010000046.1"/>
</dbReference>
<dbReference type="InterPro" id="IPR005467">
    <property type="entry name" value="His_kinase_dom"/>
</dbReference>
<organism evidence="17 18">
    <name type="scientific">Gracilibacillus thailandensis</name>
    <dbReference type="NCBI Taxonomy" id="563735"/>
    <lineage>
        <taxon>Bacteria</taxon>
        <taxon>Bacillati</taxon>
        <taxon>Bacillota</taxon>
        <taxon>Bacilli</taxon>
        <taxon>Bacillales</taxon>
        <taxon>Bacillaceae</taxon>
        <taxon>Gracilibacillus</taxon>
    </lineage>
</organism>
<evidence type="ECO:0000256" key="1">
    <source>
        <dbReference type="ARBA" id="ARBA00000085"/>
    </source>
</evidence>
<feature type="domain" description="Histidine kinase" evidence="15">
    <location>
        <begin position="239"/>
        <end position="447"/>
    </location>
</feature>
<dbReference type="PANTHER" id="PTHR45436:SF5">
    <property type="entry name" value="SENSOR HISTIDINE KINASE TRCS"/>
    <property type="match status" value="1"/>
</dbReference>
<dbReference type="EMBL" id="WJEE01000031">
    <property type="protein sequence ID" value="MRI67396.1"/>
    <property type="molecule type" value="Genomic_DNA"/>
</dbReference>
<dbReference type="GO" id="GO:0005524">
    <property type="term" value="F:ATP binding"/>
    <property type="evidence" value="ECO:0007669"/>
    <property type="project" value="UniProtKB-KW"/>
</dbReference>
<sequence length="452" mass="51848">MKLQYQLTIAFTTLLVVIMTVTGIMIYSQMLQMLIKDEQRQLEDKGELIVNFILSEDLNNTTNVQRLLQMLEQYNLQVFAYDEASERIVFSSIPNMNTIESWIQEYDLDSRTQPLWQGKDDNYVVSIIPILSPLSTQHLVLLTPLDDLQDVQKSLMNRLFLIFLIGIAVAVLLSHYLTTKLVTPLTKLKHQLKKIEKRKFDEMEEVKATGEIKEVEQSVVEMANELNSFIQSQHHFFQNASHELKPPLMTIQGYAEGIRDGIFEGEEARRGLQVMVAEIKRLKKIINEIILLAKLDSEADIYRPERVNSKIFMEQIMERAIPIANEKQIQVKQNQVDEVEVMFDGEKMLQAVMNIITNAIRHADTQVEVTAFTENKQFQIQITDDGEGIDEELLKKLFHRFVKGESGETGLGLAIARAIIERSGGSIKAENAPYGGARFTIIFTEFEKNNDY</sequence>
<dbReference type="AlphaFoldDB" id="A0A6N7R3D5"/>
<evidence type="ECO:0000256" key="6">
    <source>
        <dbReference type="ARBA" id="ARBA00022679"/>
    </source>
</evidence>
<dbReference type="Gene3D" id="6.10.340.10">
    <property type="match status" value="1"/>
</dbReference>
<comment type="caution">
    <text evidence="17">The sequence shown here is derived from an EMBL/GenBank/DDBJ whole genome shotgun (WGS) entry which is preliminary data.</text>
</comment>
<dbReference type="SUPFAM" id="SSF47384">
    <property type="entry name" value="Homodimeric domain of signal transducing histidine kinase"/>
    <property type="match status" value="1"/>
</dbReference>
<dbReference type="GO" id="GO:0005886">
    <property type="term" value="C:plasma membrane"/>
    <property type="evidence" value="ECO:0007669"/>
    <property type="project" value="UniProtKB-SubCell"/>
</dbReference>
<evidence type="ECO:0000256" key="7">
    <source>
        <dbReference type="ARBA" id="ARBA00022692"/>
    </source>
</evidence>
<keyword evidence="10" id="KW-0067">ATP-binding</keyword>
<dbReference type="InterPro" id="IPR050428">
    <property type="entry name" value="TCS_sensor_his_kinase"/>
</dbReference>
<evidence type="ECO:0000256" key="4">
    <source>
        <dbReference type="ARBA" id="ARBA00022475"/>
    </source>
</evidence>
<dbReference type="Gene3D" id="1.10.287.130">
    <property type="match status" value="1"/>
</dbReference>
<accession>A0A6N7R3D5</accession>
<dbReference type="GO" id="GO:0000155">
    <property type="term" value="F:phosphorelay sensor kinase activity"/>
    <property type="evidence" value="ECO:0007669"/>
    <property type="project" value="InterPro"/>
</dbReference>
<dbReference type="InterPro" id="IPR036097">
    <property type="entry name" value="HisK_dim/P_sf"/>
</dbReference>
<evidence type="ECO:0000259" key="15">
    <source>
        <dbReference type="PROSITE" id="PS50109"/>
    </source>
</evidence>
<evidence type="ECO:0000256" key="11">
    <source>
        <dbReference type="ARBA" id="ARBA00022989"/>
    </source>
</evidence>
<evidence type="ECO:0000256" key="12">
    <source>
        <dbReference type="ARBA" id="ARBA00023012"/>
    </source>
</evidence>
<protein>
    <recommendedName>
        <fullName evidence="3">histidine kinase</fullName>
        <ecNumber evidence="3">2.7.13.3</ecNumber>
    </recommendedName>
</protein>
<dbReference type="Gene3D" id="3.30.565.10">
    <property type="entry name" value="Histidine kinase-like ATPase, C-terminal domain"/>
    <property type="match status" value="1"/>
</dbReference>